<feature type="transmembrane region" description="Helical" evidence="12">
    <location>
        <begin position="1340"/>
        <end position="1360"/>
    </location>
</feature>
<dbReference type="GO" id="GO:0016020">
    <property type="term" value="C:membrane"/>
    <property type="evidence" value="ECO:0007669"/>
    <property type="project" value="UniProtKB-SubCell"/>
</dbReference>
<gene>
    <name evidence="14" type="ORF">PVAP13_5NG315200</name>
</gene>
<dbReference type="Gene3D" id="3.40.50.300">
    <property type="entry name" value="P-loop containing nucleotide triphosphate hydrolases"/>
    <property type="match status" value="2"/>
</dbReference>
<dbReference type="FunFam" id="3.40.50.300:FF:000059">
    <property type="entry name" value="ABC transporter G family member 40"/>
    <property type="match status" value="1"/>
</dbReference>
<comment type="caution">
    <text evidence="14">The sequence shown here is derived from an EMBL/GenBank/DDBJ whole genome shotgun (WGS) entry which is preliminary data.</text>
</comment>
<dbReference type="InterPro" id="IPR013525">
    <property type="entry name" value="ABC2_TM"/>
</dbReference>
<dbReference type="PANTHER" id="PTHR48040">
    <property type="entry name" value="PLEIOTROPIC DRUG RESISTANCE PROTEIN 1-LIKE ISOFORM X1"/>
    <property type="match status" value="1"/>
</dbReference>
<feature type="compositionally biased region" description="Polar residues" evidence="11">
    <location>
        <begin position="817"/>
        <end position="836"/>
    </location>
</feature>
<dbReference type="InterPro" id="IPR013581">
    <property type="entry name" value="PDR_assoc"/>
</dbReference>
<keyword evidence="6" id="KW-0547">Nucleotide-binding</keyword>
<dbReference type="FunFam" id="3.40.50.300:FF:000179">
    <property type="entry name" value="ABC transporter G family member 34"/>
    <property type="match status" value="1"/>
</dbReference>
<keyword evidence="3" id="KW-0813">Transport</keyword>
<dbReference type="CDD" id="cd03233">
    <property type="entry name" value="ABCG_PDR_domain1"/>
    <property type="match status" value="1"/>
</dbReference>
<dbReference type="GO" id="GO:0005524">
    <property type="term" value="F:ATP binding"/>
    <property type="evidence" value="ECO:0007669"/>
    <property type="project" value="UniProtKB-KW"/>
</dbReference>
<feature type="domain" description="ABC transporter" evidence="13">
    <location>
        <begin position="851"/>
        <end position="1103"/>
    </location>
</feature>
<name>A0A8T0S075_PANVG</name>
<dbReference type="GO" id="GO:0140359">
    <property type="term" value="F:ABC-type transporter activity"/>
    <property type="evidence" value="ECO:0007669"/>
    <property type="project" value="InterPro"/>
</dbReference>
<dbReference type="PROSITE" id="PS50893">
    <property type="entry name" value="ABC_TRANSPORTER_2"/>
    <property type="match status" value="2"/>
</dbReference>
<evidence type="ECO:0000259" key="13">
    <source>
        <dbReference type="PROSITE" id="PS50893"/>
    </source>
</evidence>
<dbReference type="OrthoDB" id="632631at2759"/>
<comment type="function">
    <text evidence="10">May be a general defense protein.</text>
</comment>
<dbReference type="Pfam" id="PF19055">
    <property type="entry name" value="ABC2_membrane_7"/>
    <property type="match status" value="1"/>
</dbReference>
<feature type="transmembrane region" description="Helical" evidence="12">
    <location>
        <begin position="564"/>
        <end position="583"/>
    </location>
</feature>
<dbReference type="InterPro" id="IPR027417">
    <property type="entry name" value="P-loop_NTPase"/>
</dbReference>
<feature type="transmembrane region" description="Helical" evidence="12">
    <location>
        <begin position="673"/>
        <end position="697"/>
    </location>
</feature>
<comment type="similarity">
    <text evidence="2">Belongs to the ABC transporter superfamily. ABCG family. PDR (TC 3.A.1.205) subfamily.</text>
</comment>
<keyword evidence="5" id="KW-0677">Repeat</keyword>
<feature type="transmembrane region" description="Helical" evidence="12">
    <location>
        <begin position="760"/>
        <end position="786"/>
    </location>
</feature>
<keyword evidence="9 12" id="KW-0472">Membrane</keyword>
<feature type="transmembrane region" description="Helical" evidence="12">
    <location>
        <begin position="1197"/>
        <end position="1215"/>
    </location>
</feature>
<feature type="domain" description="ABC transporter" evidence="13">
    <location>
        <begin position="162"/>
        <end position="435"/>
    </location>
</feature>
<protein>
    <recommendedName>
        <fullName evidence="13">ABC transporter domain-containing protein</fullName>
    </recommendedName>
</protein>
<evidence type="ECO:0000256" key="10">
    <source>
        <dbReference type="ARBA" id="ARBA00037747"/>
    </source>
</evidence>
<evidence type="ECO:0000313" key="14">
    <source>
        <dbReference type="EMBL" id="KAG2589989.1"/>
    </source>
</evidence>
<dbReference type="InterPro" id="IPR034003">
    <property type="entry name" value="ABCG_PDR_2"/>
</dbReference>
<dbReference type="InterPro" id="IPR034001">
    <property type="entry name" value="ABCG_PDR_1"/>
</dbReference>
<feature type="transmembrane region" description="Helical" evidence="12">
    <location>
        <begin position="1310"/>
        <end position="1334"/>
    </location>
</feature>
<feature type="transmembrane region" description="Helical" evidence="12">
    <location>
        <begin position="615"/>
        <end position="637"/>
    </location>
</feature>
<feature type="region of interest" description="Disordered" evidence="11">
    <location>
        <begin position="816"/>
        <end position="836"/>
    </location>
</feature>
<feature type="transmembrane region" description="Helical" evidence="12">
    <location>
        <begin position="531"/>
        <end position="552"/>
    </location>
</feature>
<dbReference type="Pfam" id="PF08370">
    <property type="entry name" value="PDR_assoc"/>
    <property type="match status" value="1"/>
</dbReference>
<dbReference type="Pfam" id="PF01061">
    <property type="entry name" value="ABC2_membrane"/>
    <property type="match status" value="2"/>
</dbReference>
<accession>A0A8T0S075</accession>
<dbReference type="GO" id="GO:0016887">
    <property type="term" value="F:ATP hydrolysis activity"/>
    <property type="evidence" value="ECO:0007669"/>
    <property type="project" value="InterPro"/>
</dbReference>
<organism evidence="14 15">
    <name type="scientific">Panicum virgatum</name>
    <name type="common">Blackwell switchgrass</name>
    <dbReference type="NCBI Taxonomy" id="38727"/>
    <lineage>
        <taxon>Eukaryota</taxon>
        <taxon>Viridiplantae</taxon>
        <taxon>Streptophyta</taxon>
        <taxon>Embryophyta</taxon>
        <taxon>Tracheophyta</taxon>
        <taxon>Spermatophyta</taxon>
        <taxon>Magnoliopsida</taxon>
        <taxon>Liliopsida</taxon>
        <taxon>Poales</taxon>
        <taxon>Poaceae</taxon>
        <taxon>PACMAD clade</taxon>
        <taxon>Panicoideae</taxon>
        <taxon>Panicodae</taxon>
        <taxon>Paniceae</taxon>
        <taxon>Panicinae</taxon>
        <taxon>Panicum</taxon>
        <taxon>Panicum sect. Hiantes</taxon>
    </lineage>
</organism>
<evidence type="ECO:0000256" key="11">
    <source>
        <dbReference type="SAM" id="MobiDB-lite"/>
    </source>
</evidence>
<dbReference type="CDD" id="cd03232">
    <property type="entry name" value="ABCG_PDR_domain2"/>
    <property type="match status" value="1"/>
</dbReference>
<keyword evidence="8 12" id="KW-1133">Transmembrane helix</keyword>
<keyword evidence="15" id="KW-1185">Reference proteome</keyword>
<dbReference type="EMBL" id="CM029046">
    <property type="protein sequence ID" value="KAG2589989.1"/>
    <property type="molecule type" value="Genomic_DNA"/>
</dbReference>
<dbReference type="InterPro" id="IPR043926">
    <property type="entry name" value="ABCG_dom"/>
</dbReference>
<dbReference type="InterPro" id="IPR003593">
    <property type="entry name" value="AAA+_ATPase"/>
</dbReference>
<reference evidence="14" key="1">
    <citation type="submission" date="2020-05" db="EMBL/GenBank/DDBJ databases">
        <title>WGS assembly of Panicum virgatum.</title>
        <authorList>
            <person name="Lovell J.T."/>
            <person name="Jenkins J."/>
            <person name="Shu S."/>
            <person name="Juenger T.E."/>
            <person name="Schmutz J."/>
        </authorList>
    </citation>
    <scope>NUCLEOTIDE SEQUENCE</scope>
    <source>
        <strain evidence="14">AP13</strain>
    </source>
</reference>
<keyword evidence="4 12" id="KW-0812">Transmembrane</keyword>
<evidence type="ECO:0000256" key="2">
    <source>
        <dbReference type="ARBA" id="ARBA00006012"/>
    </source>
</evidence>
<evidence type="ECO:0000256" key="8">
    <source>
        <dbReference type="ARBA" id="ARBA00022989"/>
    </source>
</evidence>
<comment type="subcellular location">
    <subcellularLocation>
        <location evidence="1">Membrane</location>
        <topology evidence="1">Multi-pass membrane protein</topology>
    </subcellularLocation>
</comment>
<dbReference type="Pfam" id="PF00005">
    <property type="entry name" value="ABC_tran"/>
    <property type="match status" value="2"/>
</dbReference>
<dbReference type="InterPro" id="IPR003439">
    <property type="entry name" value="ABC_transporter-like_ATP-bd"/>
</dbReference>
<evidence type="ECO:0000256" key="5">
    <source>
        <dbReference type="ARBA" id="ARBA00022737"/>
    </source>
</evidence>
<dbReference type="InterPro" id="IPR029481">
    <property type="entry name" value="ABC_trans_N"/>
</dbReference>
<evidence type="ECO:0000256" key="12">
    <source>
        <dbReference type="SAM" id="Phobius"/>
    </source>
</evidence>
<feature type="transmembrane region" description="Helical" evidence="12">
    <location>
        <begin position="1417"/>
        <end position="1441"/>
    </location>
</feature>
<feature type="transmembrane region" description="Helical" evidence="12">
    <location>
        <begin position="1372"/>
        <end position="1391"/>
    </location>
</feature>
<evidence type="ECO:0000313" key="15">
    <source>
        <dbReference type="Proteomes" id="UP000823388"/>
    </source>
</evidence>
<evidence type="ECO:0000256" key="1">
    <source>
        <dbReference type="ARBA" id="ARBA00004141"/>
    </source>
</evidence>
<evidence type="ECO:0000256" key="4">
    <source>
        <dbReference type="ARBA" id="ARBA00022692"/>
    </source>
</evidence>
<dbReference type="PANTHER" id="PTHR48040:SF35">
    <property type="entry name" value="ABC TRANSPORTER G FAMILY MEMBER 39-LIKE"/>
    <property type="match status" value="1"/>
</dbReference>
<proteinExistence type="inferred from homology"/>
<sequence length="1448" mass="162451">MDAGGDIQKVMSMRRGDSGSFWRRGDDVFSRSSREEDDEEALRWAALEKLPTYDRVRRALVPSDLGLDDGGAGGGTGLVDVDVLSLGPQQRRALLDRVVHIADEDNERFLLKLKDRIERVGIDVPTIEVRFHNLEAEAEVRVGSSGLPTVLNSVVNTIEETANALHLLPSRKRPMPILHDVSGIIKPRRLTLLLGPPGSGKTTFLLALAGRLDKSLKTKGKVTYNGHEMTEFVPERTAAYISQHDLHIGEMTVRETLAFSARCQGVGSRFDMLTELSRREKAANIKPDADIDAFMKASSMGGQEANVVTDYILKILGLDICADTMVGDEMLRGISGGQRKRVTTGEMLVGPSRALFMDEISTGLDSSTTFQIVNSIRQSIHILSGTAVISLLQPAPETYNLFDDIILLSDGQVIYQGPREDVLEFFESMGFRCPERKGVADFLQEVTSKKDQKQYWARRDEPYTFVPVKEFATAFKSSHTGRAIANELAVPFDKSKSHPAALNTTRYGVSCKELLKANIDREFLLMKRNSFVYIFRTFQLMVVSIITMTLFFRTKMKRDTVADGGLYMGALFFGVLMIMFNGFTEMAMTVFKLPVFFKQRDLLFFPAWAYTIPSWILKIPITFIEVGGYVFMTYYVIGFDPNASRFFKQYLLLLAINQMSSAIFRFIGGIARNMIVCNVIASFMLLVFMVLGGFILVREKIKKWWIWGYWISPMMYAQNAITVNEMLGHSWGKILDSTASNETLGVQALKARGVFPEAKWYWIGFAAMIGYILLFNALFTLALTYLKPYGNSRPSISEEQLNEKYASLNGEVPDSNHLASKSSHRSTGSNTDTDSALTGKGMILPFVPLSLTFDNIRYSVDMPQEMKAQGVQEDRLELLKGVRGSFRPGVLTALMGVSGAGKTTLMDVLAGRKTGGYIEGDISISGYPKRQETFARISGYCEQNDIHSPQVTVYESLLFSAWLRLPRDVDSNKRKIFIEEVMELVELKQLRHALVGLPGVNGLSTEQRKRLTIAVELVANPSIIFMDEPTSGLDARAAAIVMRAVRNTVNTGRTVVCTIHQPSIDIFEAFDDLFLMKRGGEEIYAGPLGYHSSELIKYFEGIQGVSKIKDGYNPATWMLEVTAASQEHVLGVDFSDIYKNSELYQRNKALIKELSQPASGSSDLYFPTKYPRSSITQCIACLWKMNLSYWRCPPYNTVRFFFTTIIALLLGTIFWDLGGKVTTSQDLMNAMGSMYAAVLFIGVMNCTSVQPVVAVERTVFYRERAAGMYSAFPYAFGQIVIELPYALAQDLVYGLIVYSMIGFEWTAAKFFWYLFFGYFTLLYFTFYGMMAVGITPNANIAAIVSSAFYAIWNLFSGFIVPRPKVPIWWRWYCWMCPVAWTLYGLVVSQFGDVMTEMDDGKTVKAFVEDYFDFKHSWLGLVAAVVVGFTVLFGTLFGFAIMKINFQKR</sequence>
<feature type="transmembrane region" description="Helical" evidence="12">
    <location>
        <begin position="649"/>
        <end position="667"/>
    </location>
</feature>
<feature type="transmembrane region" description="Helical" evidence="12">
    <location>
        <begin position="1235"/>
        <end position="1255"/>
    </location>
</feature>
<evidence type="ECO:0000256" key="3">
    <source>
        <dbReference type="ARBA" id="ARBA00022448"/>
    </source>
</evidence>
<dbReference type="Pfam" id="PF14510">
    <property type="entry name" value="ABC_trans_N"/>
    <property type="match status" value="1"/>
</dbReference>
<dbReference type="Proteomes" id="UP000823388">
    <property type="component" value="Chromosome 5N"/>
</dbReference>
<feature type="transmembrane region" description="Helical" evidence="12">
    <location>
        <begin position="704"/>
        <end position="721"/>
    </location>
</feature>
<keyword evidence="7" id="KW-0067">ATP-binding</keyword>
<dbReference type="SUPFAM" id="SSF52540">
    <property type="entry name" value="P-loop containing nucleoside triphosphate hydrolases"/>
    <property type="match status" value="2"/>
</dbReference>
<dbReference type="SMART" id="SM00382">
    <property type="entry name" value="AAA"/>
    <property type="match status" value="2"/>
</dbReference>
<evidence type="ECO:0000256" key="6">
    <source>
        <dbReference type="ARBA" id="ARBA00022741"/>
    </source>
</evidence>
<evidence type="ECO:0000256" key="9">
    <source>
        <dbReference type="ARBA" id="ARBA00023136"/>
    </source>
</evidence>
<evidence type="ECO:0000256" key="7">
    <source>
        <dbReference type="ARBA" id="ARBA00022840"/>
    </source>
</evidence>